<keyword evidence="2" id="KW-1185">Reference proteome</keyword>
<evidence type="ECO:0000313" key="1">
    <source>
        <dbReference type="EMBL" id="MBA9026217.1"/>
    </source>
</evidence>
<dbReference type="Proteomes" id="UP000626697">
    <property type="component" value="Unassembled WGS sequence"/>
</dbReference>
<protein>
    <submittedName>
        <fullName evidence="1">Uncharacterized protein</fullName>
    </submittedName>
</protein>
<comment type="caution">
    <text evidence="1">The sequence shown here is derived from an EMBL/GenBank/DDBJ whole genome shotgun (WGS) entry which is preliminary data.</text>
</comment>
<organism evidence="1 2">
    <name type="scientific">Peribacillus huizhouensis</name>
    <dbReference type="NCBI Taxonomy" id="1501239"/>
    <lineage>
        <taxon>Bacteria</taxon>
        <taxon>Bacillati</taxon>
        <taxon>Bacillota</taxon>
        <taxon>Bacilli</taxon>
        <taxon>Bacillales</taxon>
        <taxon>Bacillaceae</taxon>
        <taxon>Peribacillus</taxon>
    </lineage>
</organism>
<reference evidence="1 2" key="1">
    <citation type="submission" date="2020-08" db="EMBL/GenBank/DDBJ databases">
        <title>Genomic Encyclopedia of Type Strains, Phase IV (KMG-IV): sequencing the most valuable type-strain genomes for metagenomic binning, comparative biology and taxonomic classification.</title>
        <authorList>
            <person name="Goeker M."/>
        </authorList>
    </citation>
    <scope>NUCLEOTIDE SEQUENCE [LARGE SCALE GENOMIC DNA]</scope>
    <source>
        <strain evidence="1 2">DSM 105481</strain>
    </source>
</reference>
<sequence length="35" mass="4306">MEDFLVIDELHIHSLKAQKIFTERLNWRVEQHELS</sequence>
<name>A0ABR6CPF1_9BACI</name>
<evidence type="ECO:0000313" key="2">
    <source>
        <dbReference type="Proteomes" id="UP000626697"/>
    </source>
</evidence>
<gene>
    <name evidence="1" type="ORF">HNP81_001502</name>
</gene>
<accession>A0ABR6CPF1</accession>
<proteinExistence type="predicted"/>
<dbReference type="EMBL" id="JACJHX010000003">
    <property type="protein sequence ID" value="MBA9026217.1"/>
    <property type="molecule type" value="Genomic_DNA"/>
</dbReference>